<feature type="transmembrane region" description="Helical" evidence="6">
    <location>
        <begin position="229"/>
        <end position="249"/>
    </location>
</feature>
<sequence>MFRASPLSFGRAIFAIALAASAWGTGGAVAAMLYSAGGLDPLTVSFWRFLGGALALAAAWPLLRGEGTFSLVGRFRREKARFLATGVGMAVYQTAYFAAVDHAGVAVATVVTLGSGPILVAVGARLWMGERLGGRGALIIGSALAGLILLVSGGDPAVDSTAPVSGGDPAIVSTSARSAATGLVSSGDQVVGATVPILGIGLALLSAVGYAGTILLGRAIGTGDSAGSALIGFAVGSLCLFPFALGSGLGPEGGFTVTVVMLLAYLGVVPSALAYGLFFAGLRVVPSTTASVVALVEPLVATAIAVAFLGERLTVAAVLGGLVLLAAVVFSGPLPRSRPSGPAAPG</sequence>
<evidence type="ECO:0000256" key="1">
    <source>
        <dbReference type="ARBA" id="ARBA00004141"/>
    </source>
</evidence>
<evidence type="ECO:0000256" key="6">
    <source>
        <dbReference type="SAM" id="Phobius"/>
    </source>
</evidence>
<accession>A0A5M3WV62</accession>
<evidence type="ECO:0000256" key="3">
    <source>
        <dbReference type="ARBA" id="ARBA00022692"/>
    </source>
</evidence>
<comment type="caution">
    <text evidence="8">The sequence shown here is derived from an EMBL/GenBank/DDBJ whole genome shotgun (WGS) entry which is preliminary data.</text>
</comment>
<protein>
    <submittedName>
        <fullName evidence="8">Membrane protein</fullName>
    </submittedName>
</protein>
<evidence type="ECO:0000313" key="8">
    <source>
        <dbReference type="EMBL" id="GES10453.1"/>
    </source>
</evidence>
<dbReference type="GO" id="GO:0016020">
    <property type="term" value="C:membrane"/>
    <property type="evidence" value="ECO:0007669"/>
    <property type="project" value="UniProtKB-SubCell"/>
</dbReference>
<evidence type="ECO:0000313" key="9">
    <source>
        <dbReference type="Proteomes" id="UP000331127"/>
    </source>
</evidence>
<feature type="transmembrane region" description="Helical" evidence="6">
    <location>
        <begin position="46"/>
        <end position="62"/>
    </location>
</feature>
<reference evidence="8 9" key="1">
    <citation type="submission" date="2019-10" db="EMBL/GenBank/DDBJ databases">
        <title>Whole genome shotgun sequence of Acrocarpospora macrocephala NBRC 16266.</title>
        <authorList>
            <person name="Ichikawa N."/>
            <person name="Kimura A."/>
            <person name="Kitahashi Y."/>
            <person name="Komaki H."/>
            <person name="Oguchi A."/>
        </authorList>
    </citation>
    <scope>NUCLEOTIDE SEQUENCE [LARGE SCALE GENOMIC DNA]</scope>
    <source>
        <strain evidence="8 9">NBRC 16266</strain>
    </source>
</reference>
<gene>
    <name evidence="8" type="ORF">Amac_040500</name>
</gene>
<feature type="transmembrane region" description="Helical" evidence="6">
    <location>
        <begin position="136"/>
        <end position="154"/>
    </location>
</feature>
<feature type="transmembrane region" description="Helical" evidence="6">
    <location>
        <begin position="315"/>
        <end position="334"/>
    </location>
</feature>
<feature type="domain" description="EamA" evidence="7">
    <location>
        <begin position="198"/>
        <end position="330"/>
    </location>
</feature>
<feature type="transmembrane region" description="Helical" evidence="6">
    <location>
        <begin position="105"/>
        <end position="124"/>
    </location>
</feature>
<feature type="transmembrane region" description="Helical" evidence="6">
    <location>
        <begin position="290"/>
        <end position="309"/>
    </location>
</feature>
<organism evidence="8 9">
    <name type="scientific">Acrocarpospora macrocephala</name>
    <dbReference type="NCBI Taxonomy" id="150177"/>
    <lineage>
        <taxon>Bacteria</taxon>
        <taxon>Bacillati</taxon>
        <taxon>Actinomycetota</taxon>
        <taxon>Actinomycetes</taxon>
        <taxon>Streptosporangiales</taxon>
        <taxon>Streptosporangiaceae</taxon>
        <taxon>Acrocarpospora</taxon>
    </lineage>
</organism>
<evidence type="ECO:0000256" key="4">
    <source>
        <dbReference type="ARBA" id="ARBA00022989"/>
    </source>
</evidence>
<keyword evidence="5 6" id="KW-0472">Membrane</keyword>
<dbReference type="Pfam" id="PF00892">
    <property type="entry name" value="EamA"/>
    <property type="match status" value="2"/>
</dbReference>
<dbReference type="SUPFAM" id="SSF103481">
    <property type="entry name" value="Multidrug resistance efflux transporter EmrE"/>
    <property type="match status" value="2"/>
</dbReference>
<dbReference type="AlphaFoldDB" id="A0A5M3WV62"/>
<evidence type="ECO:0000256" key="5">
    <source>
        <dbReference type="ARBA" id="ARBA00023136"/>
    </source>
</evidence>
<feature type="transmembrane region" description="Helical" evidence="6">
    <location>
        <begin position="255"/>
        <end position="278"/>
    </location>
</feature>
<feature type="domain" description="EamA" evidence="7">
    <location>
        <begin position="12"/>
        <end position="151"/>
    </location>
</feature>
<comment type="similarity">
    <text evidence="2">Belongs to the EamA transporter family.</text>
</comment>
<dbReference type="PANTHER" id="PTHR32322:SF2">
    <property type="entry name" value="EAMA DOMAIN-CONTAINING PROTEIN"/>
    <property type="match status" value="1"/>
</dbReference>
<name>A0A5M3WV62_9ACTN</name>
<proteinExistence type="inferred from homology"/>
<keyword evidence="4 6" id="KW-1133">Transmembrane helix</keyword>
<evidence type="ECO:0000259" key="7">
    <source>
        <dbReference type="Pfam" id="PF00892"/>
    </source>
</evidence>
<feature type="transmembrane region" description="Helical" evidence="6">
    <location>
        <begin position="193"/>
        <end position="217"/>
    </location>
</feature>
<dbReference type="EMBL" id="BLAE01000022">
    <property type="protein sequence ID" value="GES10453.1"/>
    <property type="molecule type" value="Genomic_DNA"/>
</dbReference>
<dbReference type="InterPro" id="IPR000620">
    <property type="entry name" value="EamA_dom"/>
</dbReference>
<comment type="subcellular location">
    <subcellularLocation>
        <location evidence="1">Membrane</location>
        <topology evidence="1">Multi-pass membrane protein</topology>
    </subcellularLocation>
</comment>
<evidence type="ECO:0000256" key="2">
    <source>
        <dbReference type="ARBA" id="ARBA00007362"/>
    </source>
</evidence>
<keyword evidence="3 6" id="KW-0812">Transmembrane</keyword>
<feature type="transmembrane region" description="Helical" evidence="6">
    <location>
        <begin position="12"/>
        <end position="34"/>
    </location>
</feature>
<dbReference type="InterPro" id="IPR037185">
    <property type="entry name" value="EmrE-like"/>
</dbReference>
<dbReference type="OrthoDB" id="3821087at2"/>
<keyword evidence="9" id="KW-1185">Reference proteome</keyword>
<dbReference type="Proteomes" id="UP000331127">
    <property type="component" value="Unassembled WGS sequence"/>
</dbReference>
<feature type="transmembrane region" description="Helical" evidence="6">
    <location>
        <begin position="82"/>
        <end position="99"/>
    </location>
</feature>
<dbReference type="RefSeq" id="WP_155355894.1">
    <property type="nucleotide sequence ID" value="NZ_BLAE01000022.1"/>
</dbReference>
<dbReference type="InterPro" id="IPR050638">
    <property type="entry name" value="AA-Vitamin_Transporters"/>
</dbReference>
<dbReference type="PANTHER" id="PTHR32322">
    <property type="entry name" value="INNER MEMBRANE TRANSPORTER"/>
    <property type="match status" value="1"/>
</dbReference>